<dbReference type="InterPro" id="IPR000515">
    <property type="entry name" value="MetI-like"/>
</dbReference>
<keyword evidence="4 7" id="KW-0812">Transmembrane</keyword>
<comment type="similarity">
    <text evidence="7">Belongs to the binding-protein-dependent transport system permease family.</text>
</comment>
<accession>A0ABP5TE62</accession>
<keyword evidence="10" id="KW-1185">Reference proteome</keyword>
<dbReference type="Proteomes" id="UP001501444">
    <property type="component" value="Unassembled WGS sequence"/>
</dbReference>
<feature type="transmembrane region" description="Helical" evidence="7">
    <location>
        <begin position="271"/>
        <end position="292"/>
    </location>
</feature>
<evidence type="ECO:0000256" key="5">
    <source>
        <dbReference type="ARBA" id="ARBA00022989"/>
    </source>
</evidence>
<evidence type="ECO:0000313" key="10">
    <source>
        <dbReference type="Proteomes" id="UP001501444"/>
    </source>
</evidence>
<dbReference type="Gene3D" id="1.10.3720.10">
    <property type="entry name" value="MetI-like"/>
    <property type="match status" value="1"/>
</dbReference>
<keyword evidence="2 7" id="KW-0813">Transport</keyword>
<dbReference type="InterPro" id="IPR035906">
    <property type="entry name" value="MetI-like_sf"/>
</dbReference>
<protein>
    <submittedName>
        <fullName evidence="9">Sugar ABC transporter permease</fullName>
    </submittedName>
</protein>
<name>A0ABP5TE62_9ACTN</name>
<evidence type="ECO:0000259" key="8">
    <source>
        <dbReference type="PROSITE" id="PS50928"/>
    </source>
</evidence>
<comment type="caution">
    <text evidence="9">The sequence shown here is derived from an EMBL/GenBank/DDBJ whole genome shotgun (WGS) entry which is preliminary data.</text>
</comment>
<feature type="transmembrane region" description="Helical" evidence="7">
    <location>
        <begin position="214"/>
        <end position="231"/>
    </location>
</feature>
<evidence type="ECO:0000313" key="9">
    <source>
        <dbReference type="EMBL" id="GAA2348349.1"/>
    </source>
</evidence>
<evidence type="ECO:0000256" key="2">
    <source>
        <dbReference type="ARBA" id="ARBA00022448"/>
    </source>
</evidence>
<keyword evidence="5 7" id="KW-1133">Transmembrane helix</keyword>
<reference evidence="10" key="1">
    <citation type="journal article" date="2019" name="Int. J. Syst. Evol. Microbiol.">
        <title>The Global Catalogue of Microorganisms (GCM) 10K type strain sequencing project: providing services to taxonomists for standard genome sequencing and annotation.</title>
        <authorList>
            <consortium name="The Broad Institute Genomics Platform"/>
            <consortium name="The Broad Institute Genome Sequencing Center for Infectious Disease"/>
            <person name="Wu L."/>
            <person name="Ma J."/>
        </authorList>
    </citation>
    <scope>NUCLEOTIDE SEQUENCE [LARGE SCALE GENOMIC DNA]</scope>
    <source>
        <strain evidence="10">JCM 3272</strain>
    </source>
</reference>
<dbReference type="Pfam" id="PF00528">
    <property type="entry name" value="BPD_transp_1"/>
    <property type="match status" value="1"/>
</dbReference>
<evidence type="ECO:0000256" key="6">
    <source>
        <dbReference type="ARBA" id="ARBA00023136"/>
    </source>
</evidence>
<dbReference type="PANTHER" id="PTHR43005:SF1">
    <property type="entry name" value="SPERMIDINE_PUTRESCINE TRANSPORT SYSTEM PERMEASE PROTEIN"/>
    <property type="match status" value="1"/>
</dbReference>
<evidence type="ECO:0000256" key="3">
    <source>
        <dbReference type="ARBA" id="ARBA00022475"/>
    </source>
</evidence>
<evidence type="ECO:0000256" key="4">
    <source>
        <dbReference type="ARBA" id="ARBA00022692"/>
    </source>
</evidence>
<dbReference type="CDD" id="cd06261">
    <property type="entry name" value="TM_PBP2"/>
    <property type="match status" value="1"/>
</dbReference>
<feature type="transmembrane region" description="Helical" evidence="7">
    <location>
        <begin position="76"/>
        <end position="96"/>
    </location>
</feature>
<keyword evidence="6 7" id="KW-0472">Membrane</keyword>
<proteinExistence type="inferred from homology"/>
<dbReference type="SUPFAM" id="SSF161098">
    <property type="entry name" value="MetI-like"/>
    <property type="match status" value="1"/>
</dbReference>
<feature type="transmembrane region" description="Helical" evidence="7">
    <location>
        <begin position="108"/>
        <end position="128"/>
    </location>
</feature>
<dbReference type="EMBL" id="BAAARV010000027">
    <property type="protein sequence ID" value="GAA2348349.1"/>
    <property type="molecule type" value="Genomic_DNA"/>
</dbReference>
<dbReference type="PROSITE" id="PS50928">
    <property type="entry name" value="ABC_TM1"/>
    <property type="match status" value="1"/>
</dbReference>
<feature type="domain" description="ABC transmembrane type-1" evidence="8">
    <location>
        <begin position="71"/>
        <end position="289"/>
    </location>
</feature>
<evidence type="ECO:0000256" key="1">
    <source>
        <dbReference type="ARBA" id="ARBA00004651"/>
    </source>
</evidence>
<keyword evidence="3" id="KW-1003">Cell membrane</keyword>
<comment type="subcellular location">
    <subcellularLocation>
        <location evidence="1 7">Cell membrane</location>
        <topology evidence="1 7">Multi-pass membrane protein</topology>
    </subcellularLocation>
</comment>
<feature type="transmembrane region" description="Helical" evidence="7">
    <location>
        <begin position="12"/>
        <end position="34"/>
    </location>
</feature>
<organism evidence="9 10">
    <name type="scientific">Dactylosporangium salmoneum</name>
    <dbReference type="NCBI Taxonomy" id="53361"/>
    <lineage>
        <taxon>Bacteria</taxon>
        <taxon>Bacillati</taxon>
        <taxon>Actinomycetota</taxon>
        <taxon>Actinomycetes</taxon>
        <taxon>Micromonosporales</taxon>
        <taxon>Micromonosporaceae</taxon>
        <taxon>Dactylosporangium</taxon>
    </lineage>
</organism>
<evidence type="ECO:0000256" key="7">
    <source>
        <dbReference type="RuleBase" id="RU363032"/>
    </source>
</evidence>
<gene>
    <name evidence="9" type="ORF">GCM10010170_036790</name>
</gene>
<sequence length="298" mass="32968">MLRGQQGFEKRFLPWAFLAPLLAVIAGVVGYPVVRTIWLSFHDGEYLQSGPFVGLQNYRDIFADPYYTAALVRTTLFAAAVVVTTILLSLAIALVLDAAPRAAKVLSVIVLLPWAMPRVASGIVWKWMFDDQYGVVNWLLVHWFGLDSFNGYSWFSTGTPAMVAITVAVVWHSVPFVAVSLFAGLRGTHGEVVEAARVDGANAWQILRRIRLPMIRPLLVVMTTISTIWAYQSFDHFLVMTTPPGGPDHSTEVLSLLTWLEAFAQLDQGSAAAMAVVLFLMLAAVSVLYVRLNREDVR</sequence>
<dbReference type="PANTHER" id="PTHR43005">
    <property type="entry name" value="BLR7065 PROTEIN"/>
    <property type="match status" value="1"/>
</dbReference>
<feature type="transmembrane region" description="Helical" evidence="7">
    <location>
        <begin position="161"/>
        <end position="183"/>
    </location>
</feature>